<dbReference type="Gene3D" id="1.10.8.60">
    <property type="match status" value="1"/>
</dbReference>
<dbReference type="AlphaFoldDB" id="A0A062Y017"/>
<dbReference type="GO" id="GO:0043565">
    <property type="term" value="F:sequence-specific DNA binding"/>
    <property type="evidence" value="ECO:0007669"/>
    <property type="project" value="InterPro"/>
</dbReference>
<dbReference type="Pfam" id="PF02954">
    <property type="entry name" value="HTH_8"/>
    <property type="match status" value="1"/>
</dbReference>
<evidence type="ECO:0000256" key="4">
    <source>
        <dbReference type="ARBA" id="ARBA00023163"/>
    </source>
</evidence>
<dbReference type="OrthoDB" id="9803970at2"/>
<dbReference type="GO" id="GO:0005524">
    <property type="term" value="F:ATP binding"/>
    <property type="evidence" value="ECO:0007669"/>
    <property type="project" value="UniProtKB-KW"/>
</dbReference>
<protein>
    <recommendedName>
        <fullName evidence="5">Sigma-54 factor interaction domain-containing protein</fullName>
    </recommendedName>
</protein>
<evidence type="ECO:0000313" key="6">
    <source>
        <dbReference type="EMBL" id="KDA55034.1"/>
    </source>
</evidence>
<dbReference type="InterPro" id="IPR009057">
    <property type="entry name" value="Homeodomain-like_sf"/>
</dbReference>
<dbReference type="CDD" id="cd00009">
    <property type="entry name" value="AAA"/>
    <property type="match status" value="1"/>
</dbReference>
<keyword evidence="1" id="KW-0547">Nucleotide-binding</keyword>
<dbReference type="SMART" id="SM00382">
    <property type="entry name" value="AAA"/>
    <property type="match status" value="1"/>
</dbReference>
<dbReference type="SUPFAM" id="SSF46689">
    <property type="entry name" value="Homeodomain-like"/>
    <property type="match status" value="1"/>
</dbReference>
<evidence type="ECO:0000256" key="2">
    <source>
        <dbReference type="ARBA" id="ARBA00022840"/>
    </source>
</evidence>
<keyword evidence="3" id="KW-0805">Transcription regulation</keyword>
<dbReference type="Pfam" id="PF00158">
    <property type="entry name" value="Sigma54_activat"/>
    <property type="match status" value="1"/>
</dbReference>
<dbReference type="Gene3D" id="3.40.50.300">
    <property type="entry name" value="P-loop containing nucleotide triphosphate hydrolases"/>
    <property type="match status" value="1"/>
</dbReference>
<dbReference type="InterPro" id="IPR027417">
    <property type="entry name" value="P-loop_NTPase"/>
</dbReference>
<sequence length="301" mass="32990">MTPLYRSLNAEAAKLARELARVAPTSLPLLLEGETGTGKSFLARRLHRRSRPGKPLVVVDCAAIPETLLPSELFGHTAGAFTDATRSRPGALEQAGDGTLVLDRLDALTPATQAALLRVLEEQRFTPLGGSQPRPLRARVIALVGFGVADKLKTGEFRADLYHRVAGFHALLLPLRNRPEDILPTARAWLAKHAPSFRLEAEAEKLLGAYPWPGNFRELEGVLQRAVLSAQASTVGPRELRLPLWDWKDALPQLARKALPLAEASKLYALFVLAQEGGNVSRAARLLGVSRRTLIRWKREP</sequence>
<dbReference type="PANTHER" id="PTHR32071">
    <property type="entry name" value="TRANSCRIPTIONAL REGULATORY PROTEIN"/>
    <property type="match status" value="1"/>
</dbReference>
<evidence type="ECO:0000259" key="5">
    <source>
        <dbReference type="PROSITE" id="PS50045"/>
    </source>
</evidence>
<dbReference type="InterPro" id="IPR002078">
    <property type="entry name" value="Sigma_54_int"/>
</dbReference>
<gene>
    <name evidence="6" type="ORF">EG19_04355</name>
</gene>
<dbReference type="GO" id="GO:0006355">
    <property type="term" value="P:regulation of DNA-templated transcription"/>
    <property type="evidence" value="ECO:0007669"/>
    <property type="project" value="InterPro"/>
</dbReference>
<keyword evidence="2" id="KW-0067">ATP-binding</keyword>
<dbReference type="Gene3D" id="1.10.10.60">
    <property type="entry name" value="Homeodomain-like"/>
    <property type="match status" value="1"/>
</dbReference>
<dbReference type="PROSITE" id="PS00675">
    <property type="entry name" value="SIGMA54_INTERACT_1"/>
    <property type="match status" value="1"/>
</dbReference>
<evidence type="ECO:0000256" key="3">
    <source>
        <dbReference type="ARBA" id="ARBA00023015"/>
    </source>
</evidence>
<dbReference type="InterPro" id="IPR002197">
    <property type="entry name" value="HTH_Fis"/>
</dbReference>
<dbReference type="Pfam" id="PF25601">
    <property type="entry name" value="AAA_lid_14"/>
    <property type="match status" value="1"/>
</dbReference>
<accession>A0A062Y017</accession>
<keyword evidence="4" id="KW-0804">Transcription</keyword>
<organism evidence="6 7">
    <name type="scientific">Thermoanaerobaculum aquaticum</name>
    <dbReference type="NCBI Taxonomy" id="1312852"/>
    <lineage>
        <taxon>Bacteria</taxon>
        <taxon>Pseudomonadati</taxon>
        <taxon>Acidobacteriota</taxon>
        <taxon>Thermoanaerobaculia</taxon>
        <taxon>Thermoanaerobaculales</taxon>
        <taxon>Thermoanaerobaculaceae</taxon>
        <taxon>Thermoanaerobaculum</taxon>
    </lineage>
</organism>
<keyword evidence="7" id="KW-1185">Reference proteome</keyword>
<dbReference type="RefSeq" id="WP_053334730.1">
    <property type="nucleotide sequence ID" value="NZ_JMFG01000002.1"/>
</dbReference>
<dbReference type="EMBL" id="JMFG01000002">
    <property type="protein sequence ID" value="KDA55034.1"/>
    <property type="molecule type" value="Genomic_DNA"/>
</dbReference>
<name>A0A062Y017_9BACT</name>
<reference evidence="6 7" key="1">
    <citation type="submission" date="2014-04" db="EMBL/GenBank/DDBJ databases">
        <title>The Genome Sequence of Thermoanaerobaculum aquaticum MP-01, The First Cultivated Group 23 Acidobacterium.</title>
        <authorList>
            <person name="Stamps B.W."/>
            <person name="Losey N.A."/>
            <person name="Lawson P.A."/>
            <person name="Stevenson B.S."/>
        </authorList>
    </citation>
    <scope>NUCLEOTIDE SEQUENCE [LARGE SCALE GENOMIC DNA]</scope>
    <source>
        <strain evidence="6 7">MP-01</strain>
    </source>
</reference>
<dbReference type="InterPro" id="IPR003593">
    <property type="entry name" value="AAA+_ATPase"/>
</dbReference>
<dbReference type="Proteomes" id="UP000027284">
    <property type="component" value="Unassembled WGS sequence"/>
</dbReference>
<dbReference type="InterPro" id="IPR025662">
    <property type="entry name" value="Sigma_54_int_dom_ATP-bd_1"/>
</dbReference>
<dbReference type="STRING" id="1312852.EG19_04355"/>
<feature type="domain" description="Sigma-54 factor interaction" evidence="5">
    <location>
        <begin position="5"/>
        <end position="228"/>
    </location>
</feature>
<evidence type="ECO:0000256" key="1">
    <source>
        <dbReference type="ARBA" id="ARBA00022741"/>
    </source>
</evidence>
<dbReference type="PROSITE" id="PS50045">
    <property type="entry name" value="SIGMA54_INTERACT_4"/>
    <property type="match status" value="1"/>
</dbReference>
<dbReference type="InterPro" id="IPR058031">
    <property type="entry name" value="AAA_lid_NorR"/>
</dbReference>
<comment type="caution">
    <text evidence="6">The sequence shown here is derived from an EMBL/GenBank/DDBJ whole genome shotgun (WGS) entry which is preliminary data.</text>
</comment>
<proteinExistence type="predicted"/>
<evidence type="ECO:0000313" key="7">
    <source>
        <dbReference type="Proteomes" id="UP000027284"/>
    </source>
</evidence>
<dbReference type="SUPFAM" id="SSF52540">
    <property type="entry name" value="P-loop containing nucleoside triphosphate hydrolases"/>
    <property type="match status" value="1"/>
</dbReference>